<dbReference type="HAMAP" id="MF_00347">
    <property type="entry name" value="Polyphosphate_kinase"/>
    <property type="match status" value="1"/>
</dbReference>
<dbReference type="GO" id="GO:0009358">
    <property type="term" value="C:polyphosphate kinase complex"/>
    <property type="evidence" value="ECO:0007669"/>
    <property type="project" value="InterPro"/>
</dbReference>
<reference evidence="11" key="2">
    <citation type="journal article" date="2021" name="PeerJ">
        <title>Extensive microbial diversity within the chicken gut microbiome revealed by metagenomics and culture.</title>
        <authorList>
            <person name="Gilroy R."/>
            <person name="Ravi A."/>
            <person name="Getino M."/>
            <person name="Pursley I."/>
            <person name="Horton D.L."/>
            <person name="Alikhan N.F."/>
            <person name="Baker D."/>
            <person name="Gharbi K."/>
            <person name="Hall N."/>
            <person name="Watson M."/>
            <person name="Adriaenssens E.M."/>
            <person name="Foster-Nyarko E."/>
            <person name="Jarju S."/>
            <person name="Secka A."/>
            <person name="Antonio M."/>
            <person name="Oren A."/>
            <person name="Chaudhuri R.R."/>
            <person name="La Ragione R."/>
            <person name="Hildebrand F."/>
            <person name="Pallen M.J."/>
        </authorList>
    </citation>
    <scope>NUCLEOTIDE SEQUENCE</scope>
    <source>
        <strain evidence="11">11159</strain>
    </source>
</reference>
<sequence length="695" mass="80370">MKIEKNVNIKVKLDDTNYIDRDISWMYFNHRILKEASKKDLPLYERLNFLGIYSNNLDEFYKVRVASFKRIANSNLKSLTKERKNAKKNLKIISKLTKDYGDEFEKLKEEVLLGLKEKGVYLINETNLSKNHEEFIKDYFIRKVSGYINPIILTKKANLDSVNDSHIYLAIKLSNDQGKVEYAIIPLPTSLVGRFVYLGKENNIDYIMYLDDVVRYNLPFIFNGLGFTKFEAYAFKFTKDAEMEVESDPEEGLLKSISEAVKERKKGNPVRVVFGENIPKDLKDTLMKRLDIDEEDMITIGGKYHNNRDLMSFPKVKNDQSLYNEKWNQTEVKELALNLSLFSNIYSKDMLIHVPYESFDVFIRLLQEAAISNDVSEIKMTIYRAAKNSQVVRALSSASQNGKKVTAVVELMARFDESSNILISQKLKDEGCEVLTGEDGFKIHGKIVYIKTKSGKDIAVISTGNFHEGNARLYTDCLLFTANKKIVKEVADLFNYITQPFRRVNFKNLLVSPLHMDSVFKKLIKQEIKNHLNGLPSGIKIKINHITDTEMVKHLYLASKLGVKIKLLVRGNCSLVSNIEGLSENIEIHSIIDRYLEHSRIFIFENAGNPLYFMGSADWMPRNLYNRIEVVTPIYDEECKKELGIIFDYGFKDNDKASFVDINGNYIKVKKIDNEATFRSQEELYKYYKEINYII</sequence>
<protein>
    <recommendedName>
        <fullName evidence="7 8">Polyphosphate kinase</fullName>
        <ecNumber evidence="7 8">2.7.4.1</ecNumber>
    </recommendedName>
    <alternativeName>
        <fullName evidence="7">ATP-polyphosphate phosphotransferase</fullName>
    </alternativeName>
    <alternativeName>
        <fullName evidence="7">Polyphosphoric acid kinase</fullName>
    </alternativeName>
</protein>
<comment type="PTM">
    <text evidence="7 8">An intermediate of this reaction is the autophosphorylated ppk in which a phosphate is covalently linked to a histidine residue through a N-P bond.</text>
</comment>
<dbReference type="SUPFAM" id="SSF143724">
    <property type="entry name" value="PHP14-like"/>
    <property type="match status" value="1"/>
</dbReference>
<comment type="cofactor">
    <cofactor evidence="7">
        <name>Mg(2+)</name>
        <dbReference type="ChEBI" id="CHEBI:18420"/>
    </cofactor>
</comment>
<dbReference type="InterPro" id="IPR025198">
    <property type="entry name" value="PPK_N_dom"/>
</dbReference>
<dbReference type="GO" id="GO:0006799">
    <property type="term" value="P:polyphosphate biosynthetic process"/>
    <property type="evidence" value="ECO:0007669"/>
    <property type="project" value="UniProtKB-UniRule"/>
</dbReference>
<name>A0A9D9DIW3_9BACL</name>
<evidence type="ECO:0000256" key="8">
    <source>
        <dbReference type="RuleBase" id="RU003800"/>
    </source>
</evidence>
<comment type="catalytic activity">
    <reaction evidence="7 8">
        <text>[phosphate](n) + ATP = [phosphate](n+1) + ADP</text>
        <dbReference type="Rhea" id="RHEA:19573"/>
        <dbReference type="Rhea" id="RHEA-COMP:9859"/>
        <dbReference type="Rhea" id="RHEA-COMP:14280"/>
        <dbReference type="ChEBI" id="CHEBI:16838"/>
        <dbReference type="ChEBI" id="CHEBI:30616"/>
        <dbReference type="ChEBI" id="CHEBI:456216"/>
        <dbReference type="EC" id="2.7.4.1"/>
    </reaction>
</comment>
<keyword evidence="9" id="KW-0175">Coiled coil</keyword>
<evidence type="ECO:0000256" key="9">
    <source>
        <dbReference type="SAM" id="Coils"/>
    </source>
</evidence>
<feature type="active site" description="Phosphohistidine intermediate" evidence="7">
    <location>
        <position position="444"/>
    </location>
</feature>
<organism evidence="11 12">
    <name type="scientific">Candidatus Onthovivens merdipullorum</name>
    <dbReference type="NCBI Taxonomy" id="2840889"/>
    <lineage>
        <taxon>Bacteria</taxon>
        <taxon>Bacillati</taxon>
        <taxon>Bacillota</taxon>
        <taxon>Bacilli</taxon>
        <taxon>Bacillales</taxon>
        <taxon>Candidatus Onthovivens</taxon>
    </lineage>
</organism>
<dbReference type="InterPro" id="IPR036832">
    <property type="entry name" value="PPK_N_dom_sf"/>
</dbReference>
<comment type="function">
    <text evidence="7 8">Catalyzes the reversible transfer of the terminal phosphate of ATP to form a long-chain polyphosphate (polyP).</text>
</comment>
<evidence type="ECO:0000256" key="3">
    <source>
        <dbReference type="ARBA" id="ARBA00022741"/>
    </source>
</evidence>
<dbReference type="Gene3D" id="3.30.1840.10">
    <property type="entry name" value="Polyphosphate kinase middle domain"/>
    <property type="match status" value="1"/>
</dbReference>
<keyword evidence="5 7" id="KW-0067">ATP-binding</keyword>
<evidence type="ECO:0000256" key="1">
    <source>
        <dbReference type="ARBA" id="ARBA00022553"/>
    </source>
</evidence>
<dbReference type="Gene3D" id="1.20.58.310">
    <property type="entry name" value="Polyphosphate kinase N-terminal domain"/>
    <property type="match status" value="1"/>
</dbReference>
<keyword evidence="3 7" id="KW-0547">Nucleotide-binding</keyword>
<dbReference type="NCBIfam" id="NF003917">
    <property type="entry name" value="PRK05443.1-1"/>
    <property type="match status" value="1"/>
</dbReference>
<keyword evidence="1 7" id="KW-0597">Phosphoprotein</keyword>
<proteinExistence type="inferred from homology"/>
<dbReference type="PIRSF" id="PIRSF015589">
    <property type="entry name" value="PP_kinase"/>
    <property type="match status" value="1"/>
</dbReference>
<feature type="domain" description="PLD phosphodiesterase" evidence="10">
    <location>
        <begin position="593"/>
        <end position="623"/>
    </location>
</feature>
<feature type="binding site" evidence="7">
    <location>
        <position position="570"/>
    </location>
    <ligand>
        <name>ATP</name>
        <dbReference type="ChEBI" id="CHEBI:30616"/>
    </ligand>
</feature>
<dbReference type="InterPro" id="IPR041108">
    <property type="entry name" value="PP_kinase_C_1"/>
</dbReference>
<gene>
    <name evidence="7" type="primary">ppk</name>
    <name evidence="11" type="ORF">IAC58_03450</name>
</gene>
<keyword evidence="6 7" id="KW-0460">Magnesium</keyword>
<dbReference type="NCBIfam" id="TIGR03705">
    <property type="entry name" value="poly_P_kin"/>
    <property type="match status" value="1"/>
</dbReference>
<dbReference type="EC" id="2.7.4.1" evidence="7 8"/>
<dbReference type="SUPFAM" id="SSF56024">
    <property type="entry name" value="Phospholipase D/nuclease"/>
    <property type="match status" value="2"/>
</dbReference>
<dbReference type="EMBL" id="JADIMY010000073">
    <property type="protein sequence ID" value="MBO8427588.1"/>
    <property type="molecule type" value="Genomic_DNA"/>
</dbReference>
<dbReference type="GO" id="GO:0008976">
    <property type="term" value="F:polyphosphate kinase activity"/>
    <property type="evidence" value="ECO:0007669"/>
    <property type="project" value="UniProtKB-UniRule"/>
</dbReference>
<dbReference type="PANTHER" id="PTHR30218:SF0">
    <property type="entry name" value="POLYPHOSPHATE KINASE"/>
    <property type="match status" value="1"/>
</dbReference>
<evidence type="ECO:0000256" key="6">
    <source>
        <dbReference type="ARBA" id="ARBA00022842"/>
    </source>
</evidence>
<comment type="similarity">
    <text evidence="7 8">Belongs to the polyphosphate kinase 1 (PPK1) family.</text>
</comment>
<evidence type="ECO:0000313" key="11">
    <source>
        <dbReference type="EMBL" id="MBO8427588.1"/>
    </source>
</evidence>
<dbReference type="InterPro" id="IPR003414">
    <property type="entry name" value="PP_kinase"/>
</dbReference>
<feature type="binding site" evidence="7">
    <location>
        <position position="474"/>
    </location>
    <ligand>
        <name>ATP</name>
        <dbReference type="ChEBI" id="CHEBI:30616"/>
    </ligand>
</feature>
<dbReference type="AlphaFoldDB" id="A0A9D9DIW3"/>
<dbReference type="PROSITE" id="PS50035">
    <property type="entry name" value="PLD"/>
    <property type="match status" value="1"/>
</dbReference>
<keyword evidence="4 7" id="KW-0418">Kinase</keyword>
<evidence type="ECO:0000256" key="4">
    <source>
        <dbReference type="ARBA" id="ARBA00022777"/>
    </source>
</evidence>
<accession>A0A9D9DIW3</accession>
<dbReference type="Pfam" id="PF13090">
    <property type="entry name" value="PP_kinase_C"/>
    <property type="match status" value="1"/>
</dbReference>
<dbReference type="GO" id="GO:0046872">
    <property type="term" value="F:metal ion binding"/>
    <property type="evidence" value="ECO:0007669"/>
    <property type="project" value="UniProtKB-KW"/>
</dbReference>
<keyword evidence="7" id="KW-0479">Metal-binding</keyword>
<evidence type="ECO:0000256" key="2">
    <source>
        <dbReference type="ARBA" id="ARBA00022679"/>
    </source>
</evidence>
<feature type="coiled-coil region" evidence="9">
    <location>
        <begin position="69"/>
        <end position="96"/>
    </location>
</feature>
<evidence type="ECO:0000256" key="7">
    <source>
        <dbReference type="HAMAP-Rule" id="MF_00347"/>
    </source>
</evidence>
<evidence type="ECO:0000256" key="5">
    <source>
        <dbReference type="ARBA" id="ARBA00022840"/>
    </source>
</evidence>
<reference evidence="11" key="1">
    <citation type="submission" date="2020-10" db="EMBL/GenBank/DDBJ databases">
        <authorList>
            <person name="Gilroy R."/>
        </authorList>
    </citation>
    <scope>NUCLEOTIDE SEQUENCE</scope>
    <source>
        <strain evidence="11">11159</strain>
    </source>
</reference>
<comment type="caution">
    <text evidence="11">The sequence shown here is derived from an EMBL/GenBank/DDBJ whole genome shotgun (WGS) entry which is preliminary data.</text>
</comment>
<dbReference type="Pfam" id="PF13089">
    <property type="entry name" value="PP_kinase_N"/>
    <property type="match status" value="1"/>
</dbReference>
<dbReference type="InterPro" id="IPR001736">
    <property type="entry name" value="PLipase_D/transphosphatidylase"/>
</dbReference>
<feature type="binding site" evidence="7">
    <location>
        <position position="414"/>
    </location>
    <ligand>
        <name>Mg(2+)</name>
        <dbReference type="ChEBI" id="CHEBI:18420"/>
    </ligand>
</feature>
<feature type="binding site" evidence="7">
    <location>
        <position position="384"/>
    </location>
    <ligand>
        <name>Mg(2+)</name>
        <dbReference type="ChEBI" id="CHEBI:18420"/>
    </ligand>
</feature>
<dbReference type="PANTHER" id="PTHR30218">
    <property type="entry name" value="POLYPHOSPHATE KINASE"/>
    <property type="match status" value="1"/>
</dbReference>
<dbReference type="NCBIfam" id="NF003925">
    <property type="entry name" value="PRK05443.3-3"/>
    <property type="match status" value="1"/>
</dbReference>
<dbReference type="Proteomes" id="UP000823613">
    <property type="component" value="Unassembled WGS sequence"/>
</dbReference>
<dbReference type="Gene3D" id="3.30.870.10">
    <property type="entry name" value="Endonuclease Chain A"/>
    <property type="match status" value="2"/>
</dbReference>
<evidence type="ECO:0000313" key="12">
    <source>
        <dbReference type="Proteomes" id="UP000823613"/>
    </source>
</evidence>
<dbReference type="InterPro" id="IPR036830">
    <property type="entry name" value="PP_kinase_middle_dom_sf"/>
</dbReference>
<dbReference type="InterPro" id="IPR025200">
    <property type="entry name" value="PPK_C_dom2"/>
</dbReference>
<dbReference type="InterPro" id="IPR024953">
    <property type="entry name" value="PP_kinase_middle"/>
</dbReference>
<evidence type="ECO:0000259" key="10">
    <source>
        <dbReference type="PROSITE" id="PS50035"/>
    </source>
</evidence>
<dbReference type="GO" id="GO:0005524">
    <property type="term" value="F:ATP binding"/>
    <property type="evidence" value="ECO:0007669"/>
    <property type="project" value="UniProtKB-KW"/>
</dbReference>
<dbReference type="Pfam" id="PF17941">
    <property type="entry name" value="PP_kinase_C_1"/>
    <property type="match status" value="1"/>
</dbReference>
<feature type="binding site" evidence="7">
    <location>
        <position position="56"/>
    </location>
    <ligand>
        <name>ATP</name>
        <dbReference type="ChEBI" id="CHEBI:30616"/>
    </ligand>
</feature>
<feature type="binding site" evidence="7">
    <location>
        <position position="598"/>
    </location>
    <ligand>
        <name>ATP</name>
        <dbReference type="ChEBI" id="CHEBI:30616"/>
    </ligand>
</feature>
<dbReference type="Pfam" id="PF02503">
    <property type="entry name" value="PP_kinase"/>
    <property type="match status" value="1"/>
</dbReference>
<dbReference type="SUPFAM" id="SSF140356">
    <property type="entry name" value="PPK N-terminal domain-like"/>
    <property type="match status" value="1"/>
</dbReference>
<keyword evidence="2 7" id="KW-0808">Transferase</keyword>